<dbReference type="InterPro" id="IPR038471">
    <property type="entry name" value="MecA_C_sf"/>
</dbReference>
<dbReference type="RefSeq" id="WP_188388435.1">
    <property type="nucleotide sequence ID" value="NZ_BMFK01000001.1"/>
</dbReference>
<dbReference type="GO" id="GO:0030420">
    <property type="term" value="P:establishment of competence for transformation"/>
    <property type="evidence" value="ECO:0007669"/>
    <property type="project" value="UniProtKB-KW"/>
</dbReference>
<dbReference type="PANTHER" id="PTHR39161:SF1">
    <property type="entry name" value="ADAPTER PROTEIN MECA 1"/>
    <property type="match status" value="1"/>
</dbReference>
<evidence type="ECO:0000313" key="6">
    <source>
        <dbReference type="Proteomes" id="UP000605259"/>
    </source>
</evidence>
<dbReference type="AlphaFoldDB" id="A0A917AUQ4"/>
<dbReference type="PANTHER" id="PTHR39161">
    <property type="entry name" value="ADAPTER PROTEIN MECA"/>
    <property type="match status" value="1"/>
</dbReference>
<evidence type="ECO:0000256" key="3">
    <source>
        <dbReference type="ARBA" id="ARBA00023287"/>
    </source>
</evidence>
<dbReference type="GO" id="GO:0042174">
    <property type="term" value="P:negative regulation of sporulation resulting in formation of a cellular spore"/>
    <property type="evidence" value="ECO:0007669"/>
    <property type="project" value="UniProtKB-UniRule"/>
</dbReference>
<keyword evidence="6" id="KW-1185">Reference proteome</keyword>
<reference evidence="5" key="1">
    <citation type="journal article" date="2014" name="Int. J. Syst. Evol. Microbiol.">
        <title>Complete genome sequence of Corynebacterium casei LMG S-19264T (=DSM 44701T), isolated from a smear-ripened cheese.</title>
        <authorList>
            <consortium name="US DOE Joint Genome Institute (JGI-PGF)"/>
            <person name="Walter F."/>
            <person name="Albersmeier A."/>
            <person name="Kalinowski J."/>
            <person name="Ruckert C."/>
        </authorList>
    </citation>
    <scope>NUCLEOTIDE SEQUENCE</scope>
    <source>
        <strain evidence="5">CGMCC 1.12698</strain>
    </source>
</reference>
<dbReference type="GO" id="GO:0030674">
    <property type="term" value="F:protein-macromolecule adaptor activity"/>
    <property type="evidence" value="ECO:0007669"/>
    <property type="project" value="UniProtKB-UniRule"/>
</dbReference>
<dbReference type="GO" id="GO:0030435">
    <property type="term" value="P:sporulation resulting in formation of a cellular spore"/>
    <property type="evidence" value="ECO:0007669"/>
    <property type="project" value="UniProtKB-KW"/>
</dbReference>
<dbReference type="EMBL" id="BMFK01000001">
    <property type="protein sequence ID" value="GGE72011.1"/>
    <property type="molecule type" value="Genomic_DNA"/>
</dbReference>
<dbReference type="NCBIfam" id="NF002644">
    <property type="entry name" value="PRK02315.1-5"/>
    <property type="match status" value="1"/>
</dbReference>
<dbReference type="HAMAP" id="MF_01124">
    <property type="entry name" value="MecA"/>
    <property type="match status" value="1"/>
</dbReference>
<dbReference type="InterPro" id="IPR008681">
    <property type="entry name" value="Neg-reg_MecA"/>
</dbReference>
<dbReference type="Pfam" id="PF05389">
    <property type="entry name" value="MecA"/>
    <property type="match status" value="1"/>
</dbReference>
<comment type="caution">
    <text evidence="5">The sequence shown here is derived from an EMBL/GenBank/DDBJ whole genome shotgun (WGS) entry which is preliminary data.</text>
</comment>
<reference evidence="5" key="2">
    <citation type="submission" date="2020-09" db="EMBL/GenBank/DDBJ databases">
        <authorList>
            <person name="Sun Q."/>
            <person name="Zhou Y."/>
        </authorList>
    </citation>
    <scope>NUCLEOTIDE SEQUENCE</scope>
    <source>
        <strain evidence="5">CGMCC 1.12698</strain>
    </source>
</reference>
<dbReference type="PIRSF" id="PIRSF029008">
    <property type="entry name" value="MecA"/>
    <property type="match status" value="1"/>
</dbReference>
<evidence type="ECO:0000256" key="1">
    <source>
        <dbReference type="ARBA" id="ARBA00005397"/>
    </source>
</evidence>
<evidence type="ECO:0000256" key="4">
    <source>
        <dbReference type="HAMAP-Rule" id="MF_01124"/>
    </source>
</evidence>
<keyword evidence="3 4" id="KW-0178">Competence</keyword>
<sequence length="227" mass="26722">MDIERINEHTVKFYISYMDIEKRGFDQDDLWYNREKSEQLFWEIMDDLSLEEEFMPEGPLWVQVQALEEGIEVVVTQAQLSKDGQKLELPVGTDKVIDVPIDERMEALFEQHFGTLDEELAKVSNVQEEPYSFVYRFDDIEHIISLSHRLELESVINSLHVFEKRYYLYVEFDEELHGEEDIDGILSVISEYGSESTITIHRIEEYGKVIALDNALHVFQKSFSLRS</sequence>
<proteinExistence type="inferred from homology"/>
<evidence type="ECO:0000256" key="2">
    <source>
        <dbReference type="ARBA" id="ARBA00011738"/>
    </source>
</evidence>
<gene>
    <name evidence="5" type="primary">mecA1</name>
    <name evidence="4" type="synonym">mecA</name>
    <name evidence="5" type="ORF">GCM10007140_22430</name>
</gene>
<evidence type="ECO:0000313" key="5">
    <source>
        <dbReference type="EMBL" id="GGE72011.1"/>
    </source>
</evidence>
<dbReference type="Gene3D" id="3.30.70.1950">
    <property type="match status" value="1"/>
</dbReference>
<organism evidence="5 6">
    <name type="scientific">Priestia taiwanensis</name>
    <dbReference type="NCBI Taxonomy" id="1347902"/>
    <lineage>
        <taxon>Bacteria</taxon>
        <taxon>Bacillati</taxon>
        <taxon>Bacillota</taxon>
        <taxon>Bacilli</taxon>
        <taxon>Bacillales</taxon>
        <taxon>Bacillaceae</taxon>
        <taxon>Priestia</taxon>
    </lineage>
</organism>
<comment type="domain">
    <text evidence="4">The N-terminal domain has binding sites for ComK and probably for unfolded/aggregated proteins; the C-terminal domain interacts with ClpC.</text>
</comment>
<dbReference type="Proteomes" id="UP000605259">
    <property type="component" value="Unassembled WGS sequence"/>
</dbReference>
<comment type="subunit">
    <text evidence="2 4">Homodimer.</text>
</comment>
<accession>A0A917AUQ4</accession>
<protein>
    <recommendedName>
        <fullName evidence="4">Adapter protein MecA</fullName>
    </recommendedName>
</protein>
<keyword evidence="4" id="KW-0749">Sporulation</keyword>
<comment type="function">
    <text evidence="4">Enables the recognition and targeting of unfolded and aggregated proteins to the ClpC protease or to other proteins involved in proteolysis. Acts negatively in the development of competence by binding ComK and recruiting it to the ClpCP protease. When overexpressed, inhibits sporulation. Also involved in Spx degradation by ClpC.</text>
</comment>
<comment type="similarity">
    <text evidence="1 4">Belongs to the MecA family.</text>
</comment>
<dbReference type="GO" id="GO:0045808">
    <property type="term" value="P:negative regulation of establishment of competence for transformation"/>
    <property type="evidence" value="ECO:0007669"/>
    <property type="project" value="UniProtKB-UniRule"/>
</dbReference>
<name>A0A917AUQ4_9BACI</name>